<dbReference type="CDD" id="cd03034">
    <property type="entry name" value="ArsC_ArsC"/>
    <property type="match status" value="1"/>
</dbReference>
<evidence type="ECO:0000256" key="3">
    <source>
        <dbReference type="PROSITE-ProRule" id="PRU01282"/>
    </source>
</evidence>
<dbReference type="PANTHER" id="PTHR30041:SF4">
    <property type="entry name" value="ARSENATE REDUCTASE"/>
    <property type="match status" value="1"/>
</dbReference>
<dbReference type="InterPro" id="IPR006660">
    <property type="entry name" value="Arsenate_reductase-like"/>
</dbReference>
<dbReference type="SUPFAM" id="SSF52833">
    <property type="entry name" value="Thioredoxin-like"/>
    <property type="match status" value="1"/>
</dbReference>
<comment type="similarity">
    <text evidence="1 3 4">Belongs to the ArsC family.</text>
</comment>
<comment type="catalytic activity">
    <reaction evidence="4">
        <text>[glutaredoxin]-dithiol + arsenate + glutathione + H(+) = glutathionyl-S-S-[glutaredoxin] + arsenite + H2O</text>
        <dbReference type="Rhea" id="RHEA:22016"/>
        <dbReference type="Rhea" id="RHEA-COMP:10729"/>
        <dbReference type="Rhea" id="RHEA-COMP:17668"/>
        <dbReference type="ChEBI" id="CHEBI:15377"/>
        <dbReference type="ChEBI" id="CHEBI:15378"/>
        <dbReference type="ChEBI" id="CHEBI:29242"/>
        <dbReference type="ChEBI" id="CHEBI:29950"/>
        <dbReference type="ChEBI" id="CHEBI:48597"/>
        <dbReference type="ChEBI" id="CHEBI:57925"/>
        <dbReference type="ChEBI" id="CHEBI:146199"/>
        <dbReference type="EC" id="1.20.4.1"/>
    </reaction>
</comment>
<dbReference type="NCBIfam" id="TIGR00014">
    <property type="entry name" value="arsC"/>
    <property type="match status" value="1"/>
</dbReference>
<name>A0ABR7QWB7_9GAMM</name>
<accession>A0ABR7QWB7</accession>
<dbReference type="GO" id="GO:0008794">
    <property type="term" value="F:arsenate reductase (glutaredoxin) activity"/>
    <property type="evidence" value="ECO:0007669"/>
    <property type="project" value="UniProtKB-EC"/>
</dbReference>
<dbReference type="InterPro" id="IPR036249">
    <property type="entry name" value="Thioredoxin-like_sf"/>
</dbReference>
<organism evidence="5 6">
    <name type="scientific">Frischella japonica</name>
    <dbReference type="NCBI Taxonomy" id="2741544"/>
    <lineage>
        <taxon>Bacteria</taxon>
        <taxon>Pseudomonadati</taxon>
        <taxon>Pseudomonadota</taxon>
        <taxon>Gammaproteobacteria</taxon>
        <taxon>Orbales</taxon>
        <taxon>Orbaceae</taxon>
        <taxon>Frischella</taxon>
    </lineage>
</organism>
<keyword evidence="2 4" id="KW-0560">Oxidoreductase</keyword>
<dbReference type="Pfam" id="PF03960">
    <property type="entry name" value="ArsC"/>
    <property type="match status" value="1"/>
</dbReference>
<evidence type="ECO:0000313" key="6">
    <source>
        <dbReference type="Proteomes" id="UP000651208"/>
    </source>
</evidence>
<comment type="caution">
    <text evidence="5">The sequence shown here is derived from an EMBL/GenBank/DDBJ whole genome shotgun (WGS) entry which is preliminary data.</text>
</comment>
<gene>
    <name evidence="5" type="primary">arsC</name>
    <name evidence="5" type="ORF">FcAc13_04150</name>
</gene>
<dbReference type="RefSeq" id="WP_187754947.1">
    <property type="nucleotide sequence ID" value="NZ_JABURY010000010.1"/>
</dbReference>
<dbReference type="EMBL" id="JABURY010000010">
    <property type="protein sequence ID" value="MBC9130497.1"/>
    <property type="molecule type" value="Genomic_DNA"/>
</dbReference>
<evidence type="ECO:0000256" key="1">
    <source>
        <dbReference type="ARBA" id="ARBA00007198"/>
    </source>
</evidence>
<evidence type="ECO:0000313" key="5">
    <source>
        <dbReference type="EMBL" id="MBC9130497.1"/>
    </source>
</evidence>
<dbReference type="Proteomes" id="UP000651208">
    <property type="component" value="Unassembled WGS sequence"/>
</dbReference>
<protein>
    <recommendedName>
        <fullName evidence="4">Arsenate reductase</fullName>
        <ecNumber evidence="4">1.20.4.1</ecNumber>
    </recommendedName>
</protein>
<dbReference type="PROSITE" id="PS51353">
    <property type="entry name" value="ARSC"/>
    <property type="match status" value="1"/>
</dbReference>
<dbReference type="EC" id="1.20.4.1" evidence="4"/>
<dbReference type="InterPro" id="IPR006659">
    <property type="entry name" value="Arsenate_reductase"/>
</dbReference>
<evidence type="ECO:0000256" key="2">
    <source>
        <dbReference type="ARBA" id="ARBA00023002"/>
    </source>
</evidence>
<evidence type="ECO:0000256" key="4">
    <source>
        <dbReference type="RuleBase" id="RU362029"/>
    </source>
</evidence>
<keyword evidence="6" id="KW-1185">Reference proteome</keyword>
<reference evidence="5 6" key="1">
    <citation type="submission" date="2020-06" db="EMBL/GenBank/DDBJ databases">
        <title>Frischella cerana isolated from Apis cerana gut homogenate.</title>
        <authorList>
            <person name="Wolter L.A."/>
            <person name="Suenami S."/>
            <person name="Miyazaki R."/>
        </authorList>
    </citation>
    <scope>NUCLEOTIDE SEQUENCE [LARGE SCALE GENOMIC DNA]</scope>
    <source>
        <strain evidence="5 6">Ac13</strain>
    </source>
</reference>
<dbReference type="Gene3D" id="3.40.30.10">
    <property type="entry name" value="Glutaredoxin"/>
    <property type="match status" value="1"/>
</dbReference>
<dbReference type="PANTHER" id="PTHR30041">
    <property type="entry name" value="ARSENATE REDUCTASE"/>
    <property type="match status" value="1"/>
</dbReference>
<proteinExistence type="inferred from homology"/>
<sequence>MTTITLYHNPKCSKSRTTLALLIDKGIKPNIVLYLDNPPSIEQLQTLVNQLGFNSARQIMRTKEQLYQELYLDGENITEQQLFNAMHRYPILIERPIVVNNHRAIIGRPPEKIWEIF</sequence>